<protein>
    <submittedName>
        <fullName evidence="1">Uncharacterized protein</fullName>
    </submittedName>
</protein>
<dbReference type="AlphaFoldDB" id="A0A7R9R048"/>
<sequence>MNQMLKQITKTCLLLRPVVSRRIPFLTTTTTTSITRCVSTTAGRHTYQYNSDGVKPYPEPKRWPEKNLIVLPPKGSSEEPEVRTYCHYRANIKYSPKKM</sequence>
<reference evidence="1" key="1">
    <citation type="submission" date="2020-11" db="EMBL/GenBank/DDBJ databases">
        <authorList>
            <person name="Tran Van P."/>
        </authorList>
    </citation>
    <scope>NUCLEOTIDE SEQUENCE</scope>
</reference>
<dbReference type="EMBL" id="OC957211">
    <property type="protein sequence ID" value="CAD7664974.1"/>
    <property type="molecule type" value="Genomic_DNA"/>
</dbReference>
<dbReference type="EMBL" id="CAJPVJ010042386">
    <property type="protein sequence ID" value="CAG2182111.1"/>
    <property type="molecule type" value="Genomic_DNA"/>
</dbReference>
<accession>A0A7R9R048</accession>
<dbReference type="InterPro" id="IPR036394">
    <property type="entry name" value="Ribosomal_uL22_sf"/>
</dbReference>
<dbReference type="Gene3D" id="3.90.470.10">
    <property type="entry name" value="Ribosomal protein L22/L17"/>
    <property type="match status" value="1"/>
</dbReference>
<organism evidence="1">
    <name type="scientific">Oppiella nova</name>
    <dbReference type="NCBI Taxonomy" id="334625"/>
    <lineage>
        <taxon>Eukaryota</taxon>
        <taxon>Metazoa</taxon>
        <taxon>Ecdysozoa</taxon>
        <taxon>Arthropoda</taxon>
        <taxon>Chelicerata</taxon>
        <taxon>Arachnida</taxon>
        <taxon>Acari</taxon>
        <taxon>Acariformes</taxon>
        <taxon>Sarcoptiformes</taxon>
        <taxon>Oribatida</taxon>
        <taxon>Brachypylina</taxon>
        <taxon>Oppioidea</taxon>
        <taxon>Oppiidae</taxon>
        <taxon>Oppiella</taxon>
    </lineage>
</organism>
<dbReference type="GO" id="GO:0003735">
    <property type="term" value="F:structural constituent of ribosome"/>
    <property type="evidence" value="ECO:0007669"/>
    <property type="project" value="InterPro"/>
</dbReference>
<gene>
    <name evidence="1" type="ORF">ONB1V03_LOCUS21532</name>
</gene>
<dbReference type="GO" id="GO:0006412">
    <property type="term" value="P:translation"/>
    <property type="evidence" value="ECO:0007669"/>
    <property type="project" value="InterPro"/>
</dbReference>
<name>A0A7R9R048_9ACAR</name>
<evidence type="ECO:0000313" key="2">
    <source>
        <dbReference type="Proteomes" id="UP000728032"/>
    </source>
</evidence>
<feature type="non-terminal residue" evidence="1">
    <location>
        <position position="1"/>
    </location>
</feature>
<proteinExistence type="predicted"/>
<keyword evidence="2" id="KW-1185">Reference proteome</keyword>
<evidence type="ECO:0000313" key="1">
    <source>
        <dbReference type="EMBL" id="CAD7664974.1"/>
    </source>
</evidence>
<dbReference type="GO" id="GO:0005840">
    <property type="term" value="C:ribosome"/>
    <property type="evidence" value="ECO:0007669"/>
    <property type="project" value="InterPro"/>
</dbReference>
<dbReference type="Proteomes" id="UP000728032">
    <property type="component" value="Unassembled WGS sequence"/>
</dbReference>